<organism evidence="1 2">
    <name type="scientific">Metabacillus hrfriensis</name>
    <dbReference type="NCBI Taxonomy" id="3048891"/>
    <lineage>
        <taxon>Bacteria</taxon>
        <taxon>Bacillati</taxon>
        <taxon>Bacillota</taxon>
        <taxon>Bacilli</taxon>
        <taxon>Bacillales</taxon>
        <taxon>Bacillaceae</taxon>
        <taxon>Metabacillus</taxon>
    </lineage>
</organism>
<gene>
    <name evidence="1" type="ORF">QLQ22_02370</name>
</gene>
<name>A0ACD4RCT4_9BACI</name>
<dbReference type="EMBL" id="CP126116">
    <property type="protein sequence ID" value="WHZ58239.1"/>
    <property type="molecule type" value="Genomic_DNA"/>
</dbReference>
<dbReference type="Proteomes" id="UP001226091">
    <property type="component" value="Chromosome"/>
</dbReference>
<protein>
    <submittedName>
        <fullName evidence="1">DUF2269 domain-containing protein</fullName>
    </submittedName>
</protein>
<evidence type="ECO:0000313" key="1">
    <source>
        <dbReference type="EMBL" id="WHZ58239.1"/>
    </source>
</evidence>
<reference evidence="2" key="1">
    <citation type="journal article" date="2025" name="Aquaculture">
        <title>Assessment of the bioflocculant production and safety properties of Metabacillus hrfriensis sp. nov. based on phenotypic and whole-genome sequencing analysis.</title>
        <authorList>
            <person name="Zhang R."/>
            <person name="Zhao Z."/>
            <person name="Luo L."/>
            <person name="Wang S."/>
            <person name="Guo K."/>
            <person name="Xu W."/>
        </authorList>
    </citation>
    <scope>NUCLEOTIDE SEQUENCE [LARGE SCALE GENOMIC DNA]</scope>
    <source>
        <strain evidence="2">CT-WN-B3</strain>
    </source>
</reference>
<sequence length="173" mass="19465">MKKAGPAGLKWLKIAHILLISLFFGGIMSSLALNYGLSLAVYTDTLSTYKHLVEISDLIVRTGAIGTLLLAFIYGFFTNWGFFRHRWLAVKWILFILQTLNGIFIVDKLMMANMALLEAEGSAALSNAVFIQNHSIRQYAVIIQIAITIFIIIISVWKPWKKKKLHKKGAVIN</sequence>
<keyword evidence="2" id="KW-1185">Reference proteome</keyword>
<accession>A0ACD4RCT4</accession>
<evidence type="ECO:0000313" key="2">
    <source>
        <dbReference type="Proteomes" id="UP001226091"/>
    </source>
</evidence>
<proteinExistence type="predicted"/>